<gene>
    <name evidence="1" type="ORF">PM001_LOCUS10525</name>
</gene>
<comment type="caution">
    <text evidence="1">The sequence shown here is derived from an EMBL/GenBank/DDBJ whole genome shotgun (WGS) entry which is preliminary data.</text>
</comment>
<sequence>MNCERRFKIRHPVVRYVEIEGGKGDLLTQIRMARLRKDHVASGYPKVKDVTLSACLAHSGARLRKAACKISAVDVPL</sequence>
<organism evidence="1 2">
    <name type="scientific">Peronospora matthiolae</name>
    <dbReference type="NCBI Taxonomy" id="2874970"/>
    <lineage>
        <taxon>Eukaryota</taxon>
        <taxon>Sar</taxon>
        <taxon>Stramenopiles</taxon>
        <taxon>Oomycota</taxon>
        <taxon>Peronosporomycetes</taxon>
        <taxon>Peronosporales</taxon>
        <taxon>Peronosporaceae</taxon>
        <taxon>Peronospora</taxon>
    </lineage>
</organism>
<accession>A0AAV1TSJ0</accession>
<reference evidence="1" key="1">
    <citation type="submission" date="2024-01" db="EMBL/GenBank/DDBJ databases">
        <authorList>
            <person name="Webb A."/>
        </authorList>
    </citation>
    <scope>NUCLEOTIDE SEQUENCE</scope>
    <source>
        <strain evidence="1">Pm1</strain>
    </source>
</reference>
<protein>
    <submittedName>
        <fullName evidence="1">Uncharacterized protein</fullName>
    </submittedName>
</protein>
<evidence type="ECO:0000313" key="2">
    <source>
        <dbReference type="Proteomes" id="UP001162060"/>
    </source>
</evidence>
<proteinExistence type="predicted"/>
<dbReference type="EMBL" id="CAKLBY020000086">
    <property type="protein sequence ID" value="CAK7925375.1"/>
    <property type="molecule type" value="Genomic_DNA"/>
</dbReference>
<dbReference type="Proteomes" id="UP001162060">
    <property type="component" value="Unassembled WGS sequence"/>
</dbReference>
<evidence type="ECO:0000313" key="1">
    <source>
        <dbReference type="EMBL" id="CAK7925375.1"/>
    </source>
</evidence>
<dbReference type="AlphaFoldDB" id="A0AAV1TSJ0"/>
<name>A0AAV1TSJ0_9STRA</name>